<dbReference type="PANTHER" id="PTHR10900">
    <property type="entry name" value="PERIOSTIN-RELATED"/>
    <property type="match status" value="1"/>
</dbReference>
<feature type="domain" description="FAS1" evidence="1">
    <location>
        <begin position="192"/>
        <end position="385"/>
    </location>
</feature>
<name>A0A327VI05_9BACT</name>
<organism evidence="2 3">
    <name type="scientific">Chitinophaga dinghuensis</name>
    <dbReference type="NCBI Taxonomy" id="1539050"/>
    <lineage>
        <taxon>Bacteria</taxon>
        <taxon>Pseudomonadati</taxon>
        <taxon>Bacteroidota</taxon>
        <taxon>Chitinophagia</taxon>
        <taxon>Chitinophagales</taxon>
        <taxon>Chitinophagaceae</taxon>
        <taxon>Chitinophaga</taxon>
    </lineage>
</organism>
<dbReference type="AlphaFoldDB" id="A0A327VI05"/>
<dbReference type="InterPro" id="IPR036378">
    <property type="entry name" value="FAS1_dom_sf"/>
</dbReference>
<proteinExistence type="predicted"/>
<evidence type="ECO:0000313" key="3">
    <source>
        <dbReference type="Proteomes" id="UP000249819"/>
    </source>
</evidence>
<accession>A0A327VI05</accession>
<gene>
    <name evidence="2" type="ORF">CLV59_11247</name>
</gene>
<dbReference type="SUPFAM" id="SSF82153">
    <property type="entry name" value="FAS1 domain"/>
    <property type="match status" value="2"/>
</dbReference>
<dbReference type="PROSITE" id="PS50213">
    <property type="entry name" value="FAS1"/>
    <property type="match status" value="2"/>
</dbReference>
<protein>
    <submittedName>
        <fullName evidence="2">Fasciclin domain-containing protein</fullName>
    </submittedName>
</protein>
<comment type="caution">
    <text evidence="2">The sequence shown here is derived from an EMBL/GenBank/DDBJ whole genome shotgun (WGS) entry which is preliminary data.</text>
</comment>
<dbReference type="OrthoDB" id="642764at2"/>
<dbReference type="InterPro" id="IPR050904">
    <property type="entry name" value="Adhesion/Biosynth-related"/>
</dbReference>
<sequence length="388" mass="43684">MKFSKIIYTLALVATCWTACTQKDAQVEPIGKPIDYTGPAKTIRQLLDSTNCTIYKAAWKKTNMDSILNDKVLVAYTLLAPTDAAFNKAGITLDKVAAMSVEDLDTLLFLHILNTWVPAATIKGVSGSMPVKSLLSRGDFSDYSSWTPYTYFQYIGLHNNQLMVNGKAHPFQPLEGTNGTIYLMDEVQQKAETDMIDYLKASPDFTFLLEACRINDSIYQQTWGQQGFLKLLTTNTRCLPFTFFAPTNKAFQKAGFNTIDDLRQRALRYEVGWPNYDDQGYYRYTYTSLDSLLLANHLDFTGAEPSNYNVVIFTNDMQDNPSLTNFQITPGRQYGEPPKFIRLRFSQSANAMMVKELGSSSAPLPLSKTDLVFRNGVMHIIDDGLLHQ</sequence>
<dbReference type="PANTHER" id="PTHR10900:SF77">
    <property type="entry name" value="FI19380P1"/>
    <property type="match status" value="1"/>
</dbReference>
<evidence type="ECO:0000259" key="1">
    <source>
        <dbReference type="PROSITE" id="PS50213"/>
    </source>
</evidence>
<dbReference type="EMBL" id="QLMA01000012">
    <property type="protein sequence ID" value="RAJ73706.1"/>
    <property type="molecule type" value="Genomic_DNA"/>
</dbReference>
<dbReference type="Proteomes" id="UP000249819">
    <property type="component" value="Unassembled WGS sequence"/>
</dbReference>
<dbReference type="Pfam" id="PF02469">
    <property type="entry name" value="Fasciclin"/>
    <property type="match status" value="1"/>
</dbReference>
<reference evidence="2 3" key="1">
    <citation type="submission" date="2018-06" db="EMBL/GenBank/DDBJ databases">
        <title>Genomic Encyclopedia of Archaeal and Bacterial Type Strains, Phase II (KMG-II): from individual species to whole genera.</title>
        <authorList>
            <person name="Goeker M."/>
        </authorList>
    </citation>
    <scope>NUCLEOTIDE SEQUENCE [LARGE SCALE GENOMIC DNA]</scope>
    <source>
        <strain evidence="2 3">DSM 29821</strain>
    </source>
</reference>
<dbReference type="RefSeq" id="WP_111595343.1">
    <property type="nucleotide sequence ID" value="NZ_QLMA01000012.1"/>
</dbReference>
<keyword evidence="3" id="KW-1185">Reference proteome</keyword>
<feature type="domain" description="FAS1" evidence="1">
    <location>
        <begin position="39"/>
        <end position="188"/>
    </location>
</feature>
<dbReference type="Gene3D" id="2.30.180.10">
    <property type="entry name" value="FAS1 domain"/>
    <property type="match status" value="2"/>
</dbReference>
<evidence type="ECO:0000313" key="2">
    <source>
        <dbReference type="EMBL" id="RAJ73706.1"/>
    </source>
</evidence>
<dbReference type="InterPro" id="IPR000782">
    <property type="entry name" value="FAS1_domain"/>
</dbReference>